<accession>H8ZAN8</accession>
<gene>
    <name evidence="1" type="ORF">NERG_00637</name>
</gene>
<dbReference type="HOGENOM" id="CLU_1661254_0_0_1"/>
<name>H8ZAN8_NEMA1</name>
<protein>
    <recommendedName>
        <fullName evidence="2">Small-subunit processome Utp12 domain-containing protein</fullName>
    </recommendedName>
</protein>
<evidence type="ECO:0000313" key="1">
    <source>
        <dbReference type="EMBL" id="EHY65941.1"/>
    </source>
</evidence>
<sequence>MSGMQVGHSTALEQAVISKNRDFLYTFLELQEETKEKMVRSLPDRSIIPLLEVLTEMFENKEMRYEVILTIRMVISWRRDVFKSVAMEVVSKDGEKEVSEHTERINSLKRILISISKEKVDLNKIYELKGRLSYIRDSLEERAEERTEEKENVPVCREQ</sequence>
<reference evidence="1" key="1">
    <citation type="submission" date="2011-03" db="EMBL/GenBank/DDBJ databases">
        <title>The Genome Sequence of Nematocida sp1 strain ERTm2.</title>
        <authorList>
            <consortium name="The Broad Institute Genome Sequencing Platform"/>
            <consortium name="The Broad Institute Genome Sequencing Center for Infectious Disease"/>
            <person name="Cuomo C."/>
            <person name="Troemel E."/>
            <person name="Young S.K."/>
            <person name="Zeng Q."/>
            <person name="Gargeya S."/>
            <person name="Fitzgerald M."/>
            <person name="Haas B."/>
            <person name="Abouelleil A."/>
            <person name="Alvarado L."/>
            <person name="Arachchi H.M."/>
            <person name="Berlin A."/>
            <person name="Brown A."/>
            <person name="Chapman S.B."/>
            <person name="Chen Z."/>
            <person name="Dunbar C."/>
            <person name="Freedman E."/>
            <person name="Gearin G."/>
            <person name="Gellesch M."/>
            <person name="Goldberg J."/>
            <person name="Griggs A."/>
            <person name="Gujja S."/>
            <person name="Heilman E.R."/>
            <person name="Heiman D."/>
            <person name="Howarth C."/>
            <person name="Larson L."/>
            <person name="Lui A."/>
            <person name="MacDonald P.J.P."/>
            <person name="Mehta T."/>
            <person name="Montmayeur A."/>
            <person name="Murphy C."/>
            <person name="Neiman D."/>
            <person name="Pearson M."/>
            <person name="Priest M."/>
            <person name="Roberts A."/>
            <person name="Saif S."/>
            <person name="Shea T."/>
            <person name="Shenoy N."/>
            <person name="Sisk P."/>
            <person name="Stolte C."/>
            <person name="Sykes S."/>
            <person name="White J."/>
            <person name="Yandava C."/>
            <person name="Wortman J."/>
            <person name="Nusbaum C."/>
            <person name="Birren B."/>
        </authorList>
    </citation>
    <scope>NUCLEOTIDE SEQUENCE</scope>
    <source>
        <strain evidence="1">ERTm2</strain>
    </source>
</reference>
<dbReference type="EMBL" id="JH604634">
    <property type="protein sequence ID" value="EHY65941.1"/>
    <property type="molecule type" value="Genomic_DNA"/>
</dbReference>
<dbReference type="AlphaFoldDB" id="H8ZAN8"/>
<organism evidence="1">
    <name type="scientific">Nematocida ausubeli (strain ATCC PRA-371 / ERTm2)</name>
    <name type="common">Nematode killer fungus</name>
    <dbReference type="NCBI Taxonomy" id="1913371"/>
    <lineage>
        <taxon>Eukaryota</taxon>
        <taxon>Fungi</taxon>
        <taxon>Fungi incertae sedis</taxon>
        <taxon>Microsporidia</taxon>
        <taxon>Nematocida</taxon>
    </lineage>
</organism>
<dbReference type="Proteomes" id="UP000005622">
    <property type="component" value="Unassembled WGS sequence"/>
</dbReference>
<evidence type="ECO:0008006" key="2">
    <source>
        <dbReference type="Google" id="ProtNLM"/>
    </source>
</evidence>
<proteinExistence type="predicted"/>